<keyword evidence="1" id="KW-0963">Cytoplasm</keyword>
<gene>
    <name evidence="11" type="ORF">SAMN06295916_0934</name>
</gene>
<dbReference type="GO" id="GO:0008033">
    <property type="term" value="P:tRNA processing"/>
    <property type="evidence" value="ECO:0007669"/>
    <property type="project" value="UniProtKB-KW"/>
</dbReference>
<keyword evidence="9" id="KW-0511">Multifunctional enzyme</keyword>
<keyword evidence="8" id="KW-0560">Oxidoreductase</keyword>
<evidence type="ECO:0000256" key="5">
    <source>
        <dbReference type="ARBA" id="ARBA00022691"/>
    </source>
</evidence>
<sequence>MNIPKDQKPYDAIVIGAGVAGAAIVKSIKNNDIESFLVVDGAPGPGCGTSGHGFALCHPYIGRGASRLQRLTMLAFKEAREIWTDYWSKSGVLHLPREPKGFDKKIMSERLLSQGFNAEMARPLEASESLGIVGASLAGTFFPEGGWVNLKKIAEDHLGKLQEKQKRWSCVVTGIQYKDKYWHVYGVNQELIGSAKRIFLANGLGARTVAASAGIELPLKPVRGQLSTFSYGPNSTWAQTKPVVAISGKVYCLPPTQQDDGSYHWSVGSTYDENEDDLVMWKKSHLENQTLIQEMFGDLYDGSELKPIDAFVGIRCVAKDRLPVMGPVKGHPGLYVLTALGSRGVMWSALACQMYSEHLTEELRQSAFFDERFLAGARLAGAGLSDDLASALLPARFLAGASNSKPIFPSA</sequence>
<dbReference type="GO" id="GO:0032259">
    <property type="term" value="P:methylation"/>
    <property type="evidence" value="ECO:0007669"/>
    <property type="project" value="UniProtKB-KW"/>
</dbReference>
<dbReference type="Gene3D" id="3.50.50.60">
    <property type="entry name" value="FAD/NAD(P)-binding domain"/>
    <property type="match status" value="1"/>
</dbReference>
<evidence type="ECO:0000256" key="3">
    <source>
        <dbReference type="ARBA" id="ARBA00022630"/>
    </source>
</evidence>
<dbReference type="Gene3D" id="3.30.9.10">
    <property type="entry name" value="D-Amino Acid Oxidase, subunit A, domain 2"/>
    <property type="match status" value="1"/>
</dbReference>
<evidence type="ECO:0000313" key="11">
    <source>
        <dbReference type="EMBL" id="SNC63663.1"/>
    </source>
</evidence>
<dbReference type="InterPro" id="IPR006076">
    <property type="entry name" value="FAD-dep_OxRdtase"/>
</dbReference>
<evidence type="ECO:0000256" key="8">
    <source>
        <dbReference type="ARBA" id="ARBA00023002"/>
    </source>
</evidence>
<keyword evidence="2" id="KW-0489">Methyltransferase</keyword>
<protein>
    <submittedName>
        <fullName evidence="11">tRNA 5-methylaminomethyl-2-thiouridine biosynthesis bifunctional protein</fullName>
    </submittedName>
</protein>
<evidence type="ECO:0000256" key="6">
    <source>
        <dbReference type="ARBA" id="ARBA00022694"/>
    </source>
</evidence>
<dbReference type="PANTHER" id="PTHR13847:SF283">
    <property type="entry name" value="TRNA 5-METHYLAMINOMETHYL-2-THIOURIDINE BIOSYNTHESIS BIFUNCTIONAL PROTEIN MNMC"/>
    <property type="match status" value="1"/>
</dbReference>
<keyword evidence="5" id="KW-0949">S-adenosyl-L-methionine</keyword>
<dbReference type="GO" id="GO:0008168">
    <property type="term" value="F:methyltransferase activity"/>
    <property type="evidence" value="ECO:0007669"/>
    <property type="project" value="UniProtKB-KW"/>
</dbReference>
<evidence type="ECO:0000256" key="1">
    <source>
        <dbReference type="ARBA" id="ARBA00022490"/>
    </source>
</evidence>
<reference evidence="11 12" key="1">
    <citation type="submission" date="2017-06" db="EMBL/GenBank/DDBJ databases">
        <authorList>
            <person name="Kim H.J."/>
            <person name="Triplett B.A."/>
        </authorList>
    </citation>
    <scope>NUCLEOTIDE SEQUENCE [LARGE SCALE GENOMIC DNA]</scope>
    <source>
        <strain evidence="11 12">MWH-VicM1</strain>
    </source>
</reference>
<keyword evidence="3" id="KW-0285">Flavoprotein</keyword>
<dbReference type="EMBL" id="FYEX01000001">
    <property type="protein sequence ID" value="SNC63663.1"/>
    <property type="molecule type" value="Genomic_DNA"/>
</dbReference>
<keyword evidence="7" id="KW-0274">FAD</keyword>
<evidence type="ECO:0000256" key="9">
    <source>
        <dbReference type="ARBA" id="ARBA00023268"/>
    </source>
</evidence>
<evidence type="ECO:0000259" key="10">
    <source>
        <dbReference type="Pfam" id="PF01266"/>
    </source>
</evidence>
<feature type="domain" description="FAD dependent oxidoreductase" evidence="10">
    <location>
        <begin position="11"/>
        <end position="355"/>
    </location>
</feature>
<dbReference type="Pfam" id="PF01266">
    <property type="entry name" value="DAO"/>
    <property type="match status" value="1"/>
</dbReference>
<keyword evidence="12" id="KW-1185">Reference proteome</keyword>
<dbReference type="InterPro" id="IPR036188">
    <property type="entry name" value="FAD/NAD-bd_sf"/>
</dbReference>
<dbReference type="GO" id="GO:0005737">
    <property type="term" value="C:cytoplasm"/>
    <property type="evidence" value="ECO:0007669"/>
    <property type="project" value="TreeGrafter"/>
</dbReference>
<evidence type="ECO:0000256" key="4">
    <source>
        <dbReference type="ARBA" id="ARBA00022679"/>
    </source>
</evidence>
<dbReference type="GO" id="GO:0016491">
    <property type="term" value="F:oxidoreductase activity"/>
    <property type="evidence" value="ECO:0007669"/>
    <property type="project" value="UniProtKB-KW"/>
</dbReference>
<proteinExistence type="predicted"/>
<dbReference type="Proteomes" id="UP000197215">
    <property type="component" value="Unassembled WGS sequence"/>
</dbReference>
<name>A0A212TCA6_9BURK</name>
<keyword evidence="6" id="KW-0819">tRNA processing</keyword>
<keyword evidence="4" id="KW-0808">Transferase</keyword>
<evidence type="ECO:0000256" key="2">
    <source>
        <dbReference type="ARBA" id="ARBA00022603"/>
    </source>
</evidence>
<organism evidence="11 12">
    <name type="scientific">Polynucleobacter victoriensis</name>
    <dbReference type="NCBI Taxonomy" id="2049319"/>
    <lineage>
        <taxon>Bacteria</taxon>
        <taxon>Pseudomonadati</taxon>
        <taxon>Pseudomonadota</taxon>
        <taxon>Betaproteobacteria</taxon>
        <taxon>Burkholderiales</taxon>
        <taxon>Burkholderiaceae</taxon>
        <taxon>Polynucleobacter</taxon>
    </lineage>
</organism>
<dbReference type="AlphaFoldDB" id="A0A212TCA6"/>
<evidence type="ECO:0000256" key="7">
    <source>
        <dbReference type="ARBA" id="ARBA00022827"/>
    </source>
</evidence>
<dbReference type="PANTHER" id="PTHR13847">
    <property type="entry name" value="SARCOSINE DEHYDROGENASE-RELATED"/>
    <property type="match status" value="1"/>
</dbReference>
<evidence type="ECO:0000313" key="12">
    <source>
        <dbReference type="Proteomes" id="UP000197215"/>
    </source>
</evidence>
<dbReference type="SUPFAM" id="SSF51905">
    <property type="entry name" value="FAD/NAD(P)-binding domain"/>
    <property type="match status" value="1"/>
</dbReference>
<accession>A0A212TCA6</accession>